<comment type="caution">
    <text evidence="1">The sequence shown here is derived from an EMBL/GenBank/DDBJ whole genome shotgun (WGS) entry which is preliminary data.</text>
</comment>
<organism evidence="1 2">
    <name type="scientific">Rubrivirga marina</name>
    <dbReference type="NCBI Taxonomy" id="1196024"/>
    <lineage>
        <taxon>Bacteria</taxon>
        <taxon>Pseudomonadati</taxon>
        <taxon>Rhodothermota</taxon>
        <taxon>Rhodothermia</taxon>
        <taxon>Rhodothermales</taxon>
        <taxon>Rubricoccaceae</taxon>
        <taxon>Rubrivirga</taxon>
    </lineage>
</organism>
<gene>
    <name evidence="1" type="ORF">BSZ37_21090</name>
</gene>
<proteinExistence type="predicted"/>
<protein>
    <recommendedName>
        <fullName evidence="3">Type I restriction endonuclease subunit M</fullName>
    </recommendedName>
</protein>
<dbReference type="EMBL" id="MQWD01000010">
    <property type="protein sequence ID" value="PAP74163.1"/>
    <property type="molecule type" value="Genomic_DNA"/>
</dbReference>
<dbReference type="RefSeq" id="WP_095512640.1">
    <property type="nucleotide sequence ID" value="NZ_MQWD01000010.1"/>
</dbReference>
<dbReference type="OrthoDB" id="106411at2"/>
<dbReference type="AlphaFoldDB" id="A0A271ISH9"/>
<dbReference type="Proteomes" id="UP000216339">
    <property type="component" value="Unassembled WGS sequence"/>
</dbReference>
<reference evidence="1 2" key="1">
    <citation type="submission" date="2016-11" db="EMBL/GenBank/DDBJ databases">
        <title>Study of marine rhodopsin-containing bacteria.</title>
        <authorList>
            <person name="Yoshizawa S."/>
            <person name="Kumagai Y."/>
            <person name="Kogure K."/>
        </authorList>
    </citation>
    <scope>NUCLEOTIDE SEQUENCE [LARGE SCALE GENOMIC DNA]</scope>
    <source>
        <strain evidence="1 2">SAORIC-28</strain>
    </source>
</reference>
<sequence length="109" mass="11604">MTALRSRVAETARVYRLHPPRVSLGRVVATPGALDVVRDHGVDLPGLLRRHASGDWGDVCAADAQANDLAADPACPARLLSAYDTAGGRLWVLTEADRSATTVLLPSEY</sequence>
<name>A0A271ISH9_9BACT</name>
<keyword evidence="2" id="KW-1185">Reference proteome</keyword>
<evidence type="ECO:0000313" key="1">
    <source>
        <dbReference type="EMBL" id="PAP74163.1"/>
    </source>
</evidence>
<evidence type="ECO:0000313" key="2">
    <source>
        <dbReference type="Proteomes" id="UP000216339"/>
    </source>
</evidence>
<evidence type="ECO:0008006" key="3">
    <source>
        <dbReference type="Google" id="ProtNLM"/>
    </source>
</evidence>
<accession>A0A271ISH9</accession>